<organism evidence="3 4">
    <name type="scientific">Symbiodinium natans</name>
    <dbReference type="NCBI Taxonomy" id="878477"/>
    <lineage>
        <taxon>Eukaryota</taxon>
        <taxon>Sar</taxon>
        <taxon>Alveolata</taxon>
        <taxon>Dinophyceae</taxon>
        <taxon>Suessiales</taxon>
        <taxon>Symbiodiniaceae</taxon>
        <taxon>Symbiodinium</taxon>
    </lineage>
</organism>
<evidence type="ECO:0000256" key="1">
    <source>
        <dbReference type="SAM" id="MobiDB-lite"/>
    </source>
</evidence>
<sequence>AFNGSGHVFAALGLFLSYAFIALSLVLKELSFQLFKRWRKERSEESDEGELNLEMVNFATAMWQGVTLMLLWPVNFALLTKLSVPVYLSSALSAFRAAGPWLLAYLVVNLVYTAVTTSVLKQLSAVAKAAVARDFFEEKKKEKEQLKAGQSWQKEQSKRRNLRMVAMAKMPRIHSAAREEAIVAADSDVEHAKPPSLQKNEEEAQYFEGQEQGSKGKCS</sequence>
<keyword evidence="2" id="KW-1133">Transmembrane helix</keyword>
<keyword evidence="4" id="KW-1185">Reference proteome</keyword>
<proteinExistence type="predicted"/>
<dbReference type="AlphaFoldDB" id="A0A812LKT9"/>
<keyword evidence="2" id="KW-0812">Transmembrane</keyword>
<evidence type="ECO:0000256" key="2">
    <source>
        <dbReference type="SAM" id="Phobius"/>
    </source>
</evidence>
<accession>A0A812LKT9</accession>
<name>A0A812LKT9_9DINO</name>
<evidence type="ECO:0000313" key="4">
    <source>
        <dbReference type="Proteomes" id="UP000604046"/>
    </source>
</evidence>
<dbReference type="OrthoDB" id="10619915at2759"/>
<feature type="transmembrane region" description="Helical" evidence="2">
    <location>
        <begin position="6"/>
        <end position="30"/>
    </location>
</feature>
<keyword evidence="2" id="KW-0472">Membrane</keyword>
<evidence type="ECO:0000313" key="3">
    <source>
        <dbReference type="EMBL" id="CAE7246967.1"/>
    </source>
</evidence>
<comment type="caution">
    <text evidence="3">The sequence shown here is derived from an EMBL/GenBank/DDBJ whole genome shotgun (WGS) entry which is preliminary data.</text>
</comment>
<evidence type="ECO:0008006" key="5">
    <source>
        <dbReference type="Google" id="ProtNLM"/>
    </source>
</evidence>
<feature type="transmembrane region" description="Helical" evidence="2">
    <location>
        <begin position="94"/>
        <end position="115"/>
    </location>
</feature>
<feature type="region of interest" description="Disordered" evidence="1">
    <location>
        <begin position="184"/>
        <end position="219"/>
    </location>
</feature>
<dbReference type="Proteomes" id="UP000604046">
    <property type="component" value="Unassembled WGS sequence"/>
</dbReference>
<feature type="non-terminal residue" evidence="3">
    <location>
        <position position="219"/>
    </location>
</feature>
<gene>
    <name evidence="3" type="ORF">SNAT2548_LOCUS11785</name>
</gene>
<protein>
    <recommendedName>
        <fullName evidence="5">Transmembrane protein</fullName>
    </recommendedName>
</protein>
<dbReference type="EMBL" id="CAJNDS010001101">
    <property type="protein sequence ID" value="CAE7246967.1"/>
    <property type="molecule type" value="Genomic_DNA"/>
</dbReference>
<reference evidence="3" key="1">
    <citation type="submission" date="2021-02" db="EMBL/GenBank/DDBJ databases">
        <authorList>
            <person name="Dougan E. K."/>
            <person name="Rhodes N."/>
            <person name="Thang M."/>
            <person name="Chan C."/>
        </authorList>
    </citation>
    <scope>NUCLEOTIDE SEQUENCE</scope>
</reference>